<dbReference type="SMART" id="SM00033">
    <property type="entry name" value="CH"/>
    <property type="match status" value="2"/>
</dbReference>
<dbReference type="SUPFAM" id="SSF47576">
    <property type="entry name" value="Calponin-homology domain, CH-domain"/>
    <property type="match status" value="1"/>
</dbReference>
<organism evidence="5 6">
    <name type="scientific">Sphenodon punctatus</name>
    <name type="common">Tuatara</name>
    <name type="synonym">Hatteria punctata</name>
    <dbReference type="NCBI Taxonomy" id="8508"/>
    <lineage>
        <taxon>Eukaryota</taxon>
        <taxon>Metazoa</taxon>
        <taxon>Chordata</taxon>
        <taxon>Craniata</taxon>
        <taxon>Vertebrata</taxon>
        <taxon>Euteleostomi</taxon>
        <taxon>Lepidosauria</taxon>
        <taxon>Sphenodontia</taxon>
        <taxon>Sphenodontidae</taxon>
        <taxon>Sphenodon</taxon>
    </lineage>
</organism>
<sequence>MKGNKFAMTQTPGRMYLQLLYMLVLGGLVAKEKGSTRVHALNNVNKALQVLQKNNVDLVNIGSTDIVDGNHKLTLGFIWSIILHWQVKDVMKNIMAGLQQTNSEKILLSWVRQSTRNYPQVNVINFTSSWSDGLAFNALIHSHRPDLFDWESVACQQSAVQRLDHAFNTAKRHLGIEKLLDPEDVATAYPDKKSILMYVTSLFQVLPQQVTIEAIQEVETLPRQTKGAREEHIQIHQQRFSQKITVSVAQGHVHIPSPPPKPRFKSYAYTQAAYVMSPDQKRRQFPPQAPEDRSFGSPLMETEVSLDSYQTVLEEVLTWLLSTEDALQAQGDISSDVEEVKEQFHTHEGFMMELTAHQGRVGNVLQVGSQLVAVGKLSEDEENEIQEQMNLLNSRWESLRVASMEKQSKKVDFLQHAQLKKLFYTRNIMFEFQRKQTRLEKTLFDHEIKKGSLKDLEQEQVRVNSLTHMVVVVDESSGDKATAALEEQLQVSSLALGPLDVCFWFEWVLAWVYWWKMGVQHLFCSGCQNN</sequence>
<evidence type="ECO:0000256" key="3">
    <source>
        <dbReference type="SAM" id="SignalP"/>
    </source>
</evidence>
<dbReference type="InterPro" id="IPR018159">
    <property type="entry name" value="Spectrin/alpha-actinin"/>
</dbReference>
<accession>A0A8D0H0Q5</accession>
<feature type="domain" description="Calponin-homology (CH)" evidence="4">
    <location>
        <begin position="101"/>
        <end position="207"/>
    </location>
</feature>
<keyword evidence="2" id="KW-0009">Actin-binding</keyword>
<reference evidence="5" key="1">
    <citation type="submission" date="2025-08" db="UniProtKB">
        <authorList>
            <consortium name="Ensembl"/>
        </authorList>
    </citation>
    <scope>IDENTIFICATION</scope>
</reference>
<keyword evidence="6" id="KW-1185">Reference proteome</keyword>
<dbReference type="CDD" id="cd21233">
    <property type="entry name" value="CH_DMD_rpt2"/>
    <property type="match status" value="1"/>
</dbReference>
<name>A0A8D0H0Q5_SPHPU</name>
<feature type="domain" description="Calponin-homology (CH)" evidence="4">
    <location>
        <begin position="1"/>
        <end position="86"/>
    </location>
</feature>
<dbReference type="AlphaFoldDB" id="A0A8D0H0Q5"/>
<dbReference type="Pfam" id="PF00435">
    <property type="entry name" value="Spectrin"/>
    <property type="match status" value="1"/>
</dbReference>
<dbReference type="Proteomes" id="UP000694392">
    <property type="component" value="Unplaced"/>
</dbReference>
<evidence type="ECO:0000313" key="5">
    <source>
        <dbReference type="Ensembl" id="ENSSPUP00000012453.1"/>
    </source>
</evidence>
<dbReference type="Gene3D" id="1.10.418.10">
    <property type="entry name" value="Calponin-like domain"/>
    <property type="match status" value="2"/>
</dbReference>
<dbReference type="SUPFAM" id="SSF46966">
    <property type="entry name" value="Spectrin repeat"/>
    <property type="match status" value="1"/>
</dbReference>
<feature type="signal peptide" evidence="3">
    <location>
        <begin position="1"/>
        <end position="30"/>
    </location>
</feature>
<evidence type="ECO:0000259" key="4">
    <source>
        <dbReference type="PROSITE" id="PS50021"/>
    </source>
</evidence>
<dbReference type="FunFam" id="1.20.58.60:FF:000075">
    <property type="entry name" value="utrophin isoform X1"/>
    <property type="match status" value="1"/>
</dbReference>
<keyword evidence="1" id="KW-0677">Repeat</keyword>
<dbReference type="InterPro" id="IPR036872">
    <property type="entry name" value="CH_dom_sf"/>
</dbReference>
<dbReference type="Ensembl" id="ENSSPUT00000013274.1">
    <property type="protein sequence ID" value="ENSSPUP00000012453.1"/>
    <property type="gene ID" value="ENSSPUG00000009511.1"/>
</dbReference>
<dbReference type="Gene3D" id="1.20.58.60">
    <property type="match status" value="1"/>
</dbReference>
<dbReference type="PANTHER" id="PTHR11915">
    <property type="entry name" value="SPECTRIN/FILAMIN RELATED CYTOSKELETAL PROTEIN"/>
    <property type="match status" value="1"/>
</dbReference>
<feature type="chain" id="PRO_5034460850" description="Calponin-homology (CH) domain-containing protein" evidence="3">
    <location>
        <begin position="31"/>
        <end position="530"/>
    </location>
</feature>
<dbReference type="PROSITE" id="PS50021">
    <property type="entry name" value="CH"/>
    <property type="match status" value="2"/>
</dbReference>
<dbReference type="InterPro" id="IPR001715">
    <property type="entry name" value="CH_dom"/>
</dbReference>
<dbReference type="GO" id="GO:0003779">
    <property type="term" value="F:actin binding"/>
    <property type="evidence" value="ECO:0007669"/>
    <property type="project" value="UniProtKB-KW"/>
</dbReference>
<proteinExistence type="predicted"/>
<dbReference type="InterPro" id="IPR002017">
    <property type="entry name" value="Spectrin_repeat"/>
</dbReference>
<evidence type="ECO:0000313" key="6">
    <source>
        <dbReference type="Proteomes" id="UP000694392"/>
    </source>
</evidence>
<reference evidence="5" key="2">
    <citation type="submission" date="2025-09" db="UniProtKB">
        <authorList>
            <consortium name="Ensembl"/>
        </authorList>
    </citation>
    <scope>IDENTIFICATION</scope>
</reference>
<dbReference type="SMART" id="SM00150">
    <property type="entry name" value="SPEC"/>
    <property type="match status" value="1"/>
</dbReference>
<keyword evidence="3" id="KW-0732">Signal</keyword>
<evidence type="ECO:0000256" key="1">
    <source>
        <dbReference type="ARBA" id="ARBA00022737"/>
    </source>
</evidence>
<dbReference type="FunFam" id="1.10.418.10:FF:000032">
    <property type="entry name" value="utrophin isoform X1"/>
    <property type="match status" value="1"/>
</dbReference>
<dbReference type="Pfam" id="PF00307">
    <property type="entry name" value="CH"/>
    <property type="match status" value="2"/>
</dbReference>
<dbReference type="CDD" id="cd00176">
    <property type="entry name" value="SPEC"/>
    <property type="match status" value="1"/>
</dbReference>
<dbReference type="GeneTree" id="ENSGT00940000154342"/>
<evidence type="ECO:0000256" key="2">
    <source>
        <dbReference type="ARBA" id="ARBA00023203"/>
    </source>
</evidence>
<protein>
    <recommendedName>
        <fullName evidence="4">Calponin-homology (CH) domain-containing protein</fullName>
    </recommendedName>
</protein>